<reference evidence="1 2" key="1">
    <citation type="submission" date="2016-10" db="EMBL/GenBank/DDBJ databases">
        <authorList>
            <person name="de Groot N.N."/>
        </authorList>
    </citation>
    <scope>NUCLEOTIDE SEQUENCE [LARGE SCALE GENOMIC DNA]</scope>
    <source>
        <strain evidence="1 2">JCM 19513</strain>
    </source>
</reference>
<proteinExistence type="predicted"/>
<accession>A0A1H7REJ7</accession>
<dbReference type="AlphaFoldDB" id="A0A1H7REJ7"/>
<gene>
    <name evidence="1" type="ORF">SAMN05216214_114116</name>
</gene>
<evidence type="ECO:0000313" key="2">
    <source>
        <dbReference type="Proteomes" id="UP000185766"/>
    </source>
</evidence>
<dbReference type="RefSeq" id="WP_074869809.1">
    <property type="nucleotide sequence ID" value="NZ_FOAS01000014.1"/>
</dbReference>
<dbReference type="EMBL" id="FOAS01000014">
    <property type="protein sequence ID" value="SEL58603.1"/>
    <property type="molecule type" value="Genomic_DNA"/>
</dbReference>
<organism evidence="1 2">
    <name type="scientific">Atopomonas hussainii</name>
    <dbReference type="NCBI Taxonomy" id="1429083"/>
    <lineage>
        <taxon>Bacteria</taxon>
        <taxon>Pseudomonadati</taxon>
        <taxon>Pseudomonadota</taxon>
        <taxon>Gammaproteobacteria</taxon>
        <taxon>Pseudomonadales</taxon>
        <taxon>Pseudomonadaceae</taxon>
        <taxon>Atopomonas</taxon>
    </lineage>
</organism>
<evidence type="ECO:0000313" key="1">
    <source>
        <dbReference type="EMBL" id="SEL58603.1"/>
    </source>
</evidence>
<protein>
    <recommendedName>
        <fullName evidence="3">Tetratricopeptide repeat protein</fullName>
    </recommendedName>
</protein>
<name>A0A1H7REJ7_9GAMM</name>
<sequence>MKPELYDPINELVIEIVNASEVNDQQAQWAAYQALKALCERSEENGNHHPFQWETLGDFTHNKLLALGFYEKALSYASALALDEYIASICFAMAETHVALGNISAAKCLATQANEAAIKTDDLELRRSVSELLLETSSRT</sequence>
<evidence type="ECO:0008006" key="3">
    <source>
        <dbReference type="Google" id="ProtNLM"/>
    </source>
</evidence>
<dbReference type="Proteomes" id="UP000185766">
    <property type="component" value="Unassembled WGS sequence"/>
</dbReference>
<keyword evidence="2" id="KW-1185">Reference proteome</keyword>